<organism evidence="2 3">
    <name type="scientific">Algoriphagus antarcticus</name>
    <dbReference type="NCBI Taxonomy" id="238540"/>
    <lineage>
        <taxon>Bacteria</taxon>
        <taxon>Pseudomonadati</taxon>
        <taxon>Bacteroidota</taxon>
        <taxon>Cytophagia</taxon>
        <taxon>Cytophagales</taxon>
        <taxon>Cyclobacteriaceae</taxon>
        <taxon>Algoriphagus</taxon>
    </lineage>
</organism>
<proteinExistence type="predicted"/>
<evidence type="ECO:0000313" key="3">
    <source>
        <dbReference type="Proteomes" id="UP000256405"/>
    </source>
</evidence>
<reference evidence="2 3" key="1">
    <citation type="submission" date="2018-08" db="EMBL/GenBank/DDBJ databases">
        <title>Genomic Encyclopedia of Archaeal and Bacterial Type Strains, Phase II (KMG-II): from individual species to whole genera.</title>
        <authorList>
            <person name="Goeker M."/>
        </authorList>
    </citation>
    <scope>NUCLEOTIDE SEQUENCE [LARGE SCALE GENOMIC DNA]</scope>
    <source>
        <strain evidence="2 3">DSM 15986</strain>
    </source>
</reference>
<protein>
    <submittedName>
        <fullName evidence="2">Uncharacterized protein</fullName>
    </submittedName>
</protein>
<evidence type="ECO:0000256" key="1">
    <source>
        <dbReference type="SAM" id="MobiDB-lite"/>
    </source>
</evidence>
<feature type="region of interest" description="Disordered" evidence="1">
    <location>
        <begin position="1"/>
        <end position="25"/>
    </location>
</feature>
<dbReference type="EMBL" id="QUNF01000001">
    <property type="protein sequence ID" value="REG94472.1"/>
    <property type="molecule type" value="Genomic_DNA"/>
</dbReference>
<accession>A0A3E0E8A3</accession>
<gene>
    <name evidence="2" type="ORF">C8N25_101299</name>
</gene>
<evidence type="ECO:0000313" key="2">
    <source>
        <dbReference type="EMBL" id="REG94472.1"/>
    </source>
</evidence>
<dbReference type="AlphaFoldDB" id="A0A3E0E8A3"/>
<name>A0A3E0E8A3_9BACT</name>
<comment type="caution">
    <text evidence="2">The sequence shown here is derived from an EMBL/GenBank/DDBJ whole genome shotgun (WGS) entry which is preliminary data.</text>
</comment>
<dbReference type="Proteomes" id="UP000256405">
    <property type="component" value="Unassembled WGS sequence"/>
</dbReference>
<keyword evidence="3" id="KW-1185">Reference proteome</keyword>
<sequence length="42" mass="4585">MIFGIRISSDRGSGLLPESFQGPKSRVIPTSKIQENPEDIIA</sequence>